<evidence type="ECO:0000313" key="2">
    <source>
        <dbReference type="EMBL" id="MCW3787904.1"/>
    </source>
</evidence>
<organism evidence="2 3">
    <name type="scientific">Plebeiibacterium sediminum</name>
    <dbReference type="NCBI Taxonomy" id="2992112"/>
    <lineage>
        <taxon>Bacteria</taxon>
        <taxon>Pseudomonadati</taxon>
        <taxon>Bacteroidota</taxon>
        <taxon>Bacteroidia</taxon>
        <taxon>Marinilabiliales</taxon>
        <taxon>Marinilabiliaceae</taxon>
        <taxon>Plebeiibacterium</taxon>
    </lineage>
</organism>
<dbReference type="Proteomes" id="UP001209229">
    <property type="component" value="Unassembled WGS sequence"/>
</dbReference>
<accession>A0AAE3M668</accession>
<keyword evidence="3" id="KW-1185">Reference proteome</keyword>
<dbReference type="EMBL" id="JAPDPJ010000039">
    <property type="protein sequence ID" value="MCW3787904.1"/>
    <property type="molecule type" value="Genomic_DNA"/>
</dbReference>
<feature type="transmembrane region" description="Helical" evidence="1">
    <location>
        <begin position="6"/>
        <end position="27"/>
    </location>
</feature>
<comment type="caution">
    <text evidence="2">The sequence shown here is derived from an EMBL/GenBank/DDBJ whole genome shotgun (WGS) entry which is preliminary data.</text>
</comment>
<proteinExistence type="predicted"/>
<gene>
    <name evidence="2" type="ORF">OM075_15620</name>
</gene>
<keyword evidence="1" id="KW-0812">Transmembrane</keyword>
<sequence length="158" mass="18730">MKNQKITYILLPLALVIWGIIIWKIFFANQGTINYKQIDTSVKIDKEKRIEKQIRKQLKLDYADPFLKDIKHFNEKEEIINEVKTENIAKVVRWPSIRFKGMVASHNRNSSLGILYIGNKNYLVRKGQNIENIVVQEIARDSIELQCENDVRHFYLKR</sequence>
<evidence type="ECO:0000256" key="1">
    <source>
        <dbReference type="SAM" id="Phobius"/>
    </source>
</evidence>
<protein>
    <submittedName>
        <fullName evidence="2">Uncharacterized protein</fullName>
    </submittedName>
</protein>
<dbReference type="AlphaFoldDB" id="A0AAE3M668"/>
<keyword evidence="1" id="KW-1133">Transmembrane helix</keyword>
<reference evidence="2" key="1">
    <citation type="submission" date="2022-10" db="EMBL/GenBank/DDBJ databases">
        <authorList>
            <person name="Yu W.X."/>
        </authorList>
    </citation>
    <scope>NUCLEOTIDE SEQUENCE</scope>
    <source>
        <strain evidence="2">AAT</strain>
    </source>
</reference>
<name>A0AAE3M668_9BACT</name>
<evidence type="ECO:0000313" key="3">
    <source>
        <dbReference type="Proteomes" id="UP001209229"/>
    </source>
</evidence>
<dbReference type="RefSeq" id="WP_301191468.1">
    <property type="nucleotide sequence ID" value="NZ_JAPDPJ010000039.1"/>
</dbReference>
<keyword evidence="1" id="KW-0472">Membrane</keyword>